<dbReference type="InterPro" id="IPR029058">
    <property type="entry name" value="AB_hydrolase_fold"/>
</dbReference>
<dbReference type="PROSITE" id="PS51257">
    <property type="entry name" value="PROKAR_LIPOPROTEIN"/>
    <property type="match status" value="1"/>
</dbReference>
<dbReference type="SUPFAM" id="SSF53474">
    <property type="entry name" value="alpha/beta-Hydrolases"/>
    <property type="match status" value="1"/>
</dbReference>
<protein>
    <submittedName>
        <fullName evidence="3">Alpha/beta hydrolase</fullName>
    </submittedName>
</protein>
<dbReference type="InterPro" id="IPR022742">
    <property type="entry name" value="Hydrolase_4"/>
</dbReference>
<reference evidence="4" key="1">
    <citation type="submission" date="2020-04" db="EMBL/GenBank/DDBJ databases">
        <authorList>
            <person name="Kittiwongwattana C."/>
        </authorList>
    </citation>
    <scope>NUCLEOTIDE SEQUENCE [LARGE SCALE GENOMIC DNA]</scope>
    <source>
        <strain evidence="4">1310</strain>
    </source>
</reference>
<feature type="signal peptide" evidence="1">
    <location>
        <begin position="1"/>
        <end position="20"/>
    </location>
</feature>
<evidence type="ECO:0000313" key="4">
    <source>
        <dbReference type="Proteomes" id="UP000502421"/>
    </source>
</evidence>
<keyword evidence="3" id="KW-0378">Hydrolase</keyword>
<dbReference type="Gene3D" id="3.40.50.1820">
    <property type="entry name" value="alpha/beta hydrolase"/>
    <property type="match status" value="1"/>
</dbReference>
<dbReference type="RefSeq" id="WP_168804045.1">
    <property type="nucleotide sequence ID" value="NZ_CP051205.1"/>
</dbReference>
<proteinExistence type="predicted"/>
<dbReference type="AlphaFoldDB" id="A0AAE7D875"/>
<evidence type="ECO:0000313" key="3">
    <source>
        <dbReference type="EMBL" id="QJB31788.1"/>
    </source>
</evidence>
<dbReference type="EMBL" id="CP051205">
    <property type="protein sequence ID" value="QJB31788.1"/>
    <property type="molecule type" value="Genomic_DNA"/>
</dbReference>
<dbReference type="PANTHER" id="PTHR43265">
    <property type="entry name" value="ESTERASE ESTD"/>
    <property type="match status" value="1"/>
</dbReference>
<dbReference type="Proteomes" id="UP000502421">
    <property type="component" value="Chromosome"/>
</dbReference>
<sequence length="448" mass="48735">MKIHLLSLFTATVIAGAASAQQVAASASCRNGAYAMSDGSQLIISPSQGNDLRYRRLDGSTGRLYLQADSSYLSGPGWANAKNPNVFARFSGCPHDSLFFRQDGKTLTGKRIPLPVIPLRFDVKDAAVYGELFLPADRKPQALVVLHFGSGGASAVATHFLQYMLPLNHIAVLVYDKRGTGKSTGKLSANFHLLAQDMATIVKVVKKQPAVRGIPTGLMGESQGGWIVPLTATLTPVDFVIASYSLLIPPREENRQEALHDLQEGHYSDADIAKAMQVVAATDQVVRTGFNGGLEAVDSLRALYGREPWFKALQGDYTGPVLQASRAQLDTLKQIFPTDVPLDYDPVPAFRRVKAPMLWVIAGKDTEAPNGGTIDVLKDAVATRKNVDVVIFPHADHGIIDVQDSPDGPVLLQYSAGYFDLLRDWILRHQVSKRYGESITNDELRITN</sequence>
<name>A0AAE7D875_9BACT</name>
<keyword evidence="1" id="KW-0732">Signal</keyword>
<evidence type="ECO:0000259" key="2">
    <source>
        <dbReference type="Pfam" id="PF12146"/>
    </source>
</evidence>
<gene>
    <name evidence="3" type="ORF">HF329_10835</name>
</gene>
<accession>A0AAE7D875</accession>
<dbReference type="GO" id="GO:0052689">
    <property type="term" value="F:carboxylic ester hydrolase activity"/>
    <property type="evidence" value="ECO:0007669"/>
    <property type="project" value="TreeGrafter"/>
</dbReference>
<dbReference type="PANTHER" id="PTHR43265:SF1">
    <property type="entry name" value="ESTERASE ESTD"/>
    <property type="match status" value="1"/>
</dbReference>
<dbReference type="InterPro" id="IPR053145">
    <property type="entry name" value="AB_hydrolase_Est10"/>
</dbReference>
<dbReference type="Pfam" id="PF12146">
    <property type="entry name" value="Hydrolase_4"/>
    <property type="match status" value="1"/>
</dbReference>
<dbReference type="KEGG" id="coy:HF329_10835"/>
<feature type="chain" id="PRO_5042233920" evidence="1">
    <location>
        <begin position="21"/>
        <end position="448"/>
    </location>
</feature>
<feature type="domain" description="Serine aminopeptidase S33" evidence="2">
    <location>
        <begin position="139"/>
        <end position="236"/>
    </location>
</feature>
<organism evidence="3 4">
    <name type="scientific">Chitinophaga oryzae</name>
    <dbReference type="NCBI Taxonomy" id="2725414"/>
    <lineage>
        <taxon>Bacteria</taxon>
        <taxon>Pseudomonadati</taxon>
        <taxon>Bacteroidota</taxon>
        <taxon>Chitinophagia</taxon>
        <taxon>Chitinophagales</taxon>
        <taxon>Chitinophagaceae</taxon>
        <taxon>Chitinophaga</taxon>
    </lineage>
</organism>
<evidence type="ECO:0000256" key="1">
    <source>
        <dbReference type="SAM" id="SignalP"/>
    </source>
</evidence>